<dbReference type="Pfam" id="PF00990">
    <property type="entry name" value="GGDEF"/>
    <property type="match status" value="1"/>
</dbReference>
<dbReference type="Proteomes" id="UP000321574">
    <property type="component" value="Unassembled WGS sequence"/>
</dbReference>
<dbReference type="InterPro" id="IPR050469">
    <property type="entry name" value="Diguanylate_Cyclase"/>
</dbReference>
<dbReference type="OrthoDB" id="9759607at2"/>
<name>A0A5C8NHP1_9BACI</name>
<dbReference type="CDD" id="cd01949">
    <property type="entry name" value="GGDEF"/>
    <property type="match status" value="1"/>
</dbReference>
<dbReference type="InterPro" id="IPR029787">
    <property type="entry name" value="Nucleotide_cyclase"/>
</dbReference>
<dbReference type="PANTHER" id="PTHR45138:SF9">
    <property type="entry name" value="DIGUANYLATE CYCLASE DGCM-RELATED"/>
    <property type="match status" value="1"/>
</dbReference>
<organism evidence="2 3">
    <name type="scientific">Cerasibacillus terrae</name>
    <dbReference type="NCBI Taxonomy" id="2498845"/>
    <lineage>
        <taxon>Bacteria</taxon>
        <taxon>Bacillati</taxon>
        <taxon>Bacillota</taxon>
        <taxon>Bacilli</taxon>
        <taxon>Bacillales</taxon>
        <taxon>Bacillaceae</taxon>
        <taxon>Cerasibacillus</taxon>
    </lineage>
</organism>
<dbReference type="SUPFAM" id="SSF55781">
    <property type="entry name" value="GAF domain-like"/>
    <property type="match status" value="2"/>
</dbReference>
<keyword evidence="3" id="KW-1185">Reference proteome</keyword>
<sequence length="604" mass="69784">MNEQSVLQMKLKNIFFDIITNNNSLSINKKMLLDISRQLVDILQHKQIAIYILDEWNNQYKRMTVYPKYRVTSLQETIPLSEFQKKIPFQIDKGNIIIPINIGEKAFGYIISCTETRNTLDELHMSIIQKESEKLFKLLHTYHQMKIKQNRMKFANSFSSRLFSKVDKSNILEELLTSIQNLYPNFKFNVLLSQEYKVDPSLPIKLLNFSGKFGYHLSMTAFLTGEPQIEIDKYQERLKLYVPLEGKQAIYGVLEVETNDAINFPKHELDFISQLASFTGKAIENVALYQSSNEQIESLKLINETSKMLNSNMKLEEIIRIVRKKVMSICDCSELGFVKIGETEPSVLEESTPYFHTKEGQVLAHYLTHRNEQEPFFAGDFNLIDGIPYRSVMIIPMKHDVFTYGSVIILHEEPNYFTFENFKTIQSLIMHSTLSILNAFLMKQLKQTVKTDYVTKLYTRNHLDKQIHKHMKTRGQGTLILFDIDDFKKINDTFGHHIGDKVLKQVANIIQRNTRTEDIAARWGGEELAVYLPGVLEEKGVEIAKRISREVEMDTNPQITVSAGVSAWNDAIPKSVVELFIRTDQALYEAKNSGKNCVIMKSIL</sequence>
<dbReference type="AlphaFoldDB" id="A0A5C8NHP1"/>
<dbReference type="Gene3D" id="3.30.450.40">
    <property type="match status" value="2"/>
</dbReference>
<dbReference type="NCBIfam" id="TIGR00254">
    <property type="entry name" value="GGDEF"/>
    <property type="match status" value="1"/>
</dbReference>
<evidence type="ECO:0000313" key="3">
    <source>
        <dbReference type="Proteomes" id="UP000321574"/>
    </source>
</evidence>
<dbReference type="FunFam" id="3.30.70.270:FF:000001">
    <property type="entry name" value="Diguanylate cyclase domain protein"/>
    <property type="match status" value="1"/>
</dbReference>
<dbReference type="RefSeq" id="WP_147670406.1">
    <property type="nucleotide sequence ID" value="NZ_VDUW01000014.1"/>
</dbReference>
<accession>A0A5C8NHP1</accession>
<reference evidence="2 3" key="1">
    <citation type="submission" date="2019-06" db="EMBL/GenBank/DDBJ databases">
        <title>Cerasibacillus sp. nov., isolated from maize field.</title>
        <authorList>
            <person name="Lin S.-Y."/>
            <person name="Tsai C.-F."/>
            <person name="Young C.-C."/>
        </authorList>
    </citation>
    <scope>NUCLEOTIDE SEQUENCE [LARGE SCALE GENOMIC DNA]</scope>
    <source>
        <strain evidence="2 3">CC-CFT480</strain>
    </source>
</reference>
<proteinExistence type="predicted"/>
<dbReference type="GO" id="GO:0052621">
    <property type="term" value="F:diguanylate cyclase activity"/>
    <property type="evidence" value="ECO:0007669"/>
    <property type="project" value="TreeGrafter"/>
</dbReference>
<dbReference type="PROSITE" id="PS50887">
    <property type="entry name" value="GGDEF"/>
    <property type="match status" value="1"/>
</dbReference>
<comment type="caution">
    <text evidence="2">The sequence shown here is derived from an EMBL/GenBank/DDBJ whole genome shotgun (WGS) entry which is preliminary data.</text>
</comment>
<evidence type="ECO:0000313" key="2">
    <source>
        <dbReference type="EMBL" id="TXL60537.1"/>
    </source>
</evidence>
<dbReference type="Gene3D" id="3.30.70.270">
    <property type="match status" value="1"/>
</dbReference>
<dbReference type="InterPro" id="IPR000160">
    <property type="entry name" value="GGDEF_dom"/>
</dbReference>
<evidence type="ECO:0000259" key="1">
    <source>
        <dbReference type="PROSITE" id="PS50887"/>
    </source>
</evidence>
<feature type="domain" description="GGDEF" evidence="1">
    <location>
        <begin position="475"/>
        <end position="603"/>
    </location>
</feature>
<dbReference type="SUPFAM" id="SSF55073">
    <property type="entry name" value="Nucleotide cyclase"/>
    <property type="match status" value="1"/>
</dbReference>
<gene>
    <name evidence="2" type="ORF">FHP05_14030</name>
</gene>
<dbReference type="InterPro" id="IPR029016">
    <property type="entry name" value="GAF-like_dom_sf"/>
</dbReference>
<protein>
    <submittedName>
        <fullName evidence="2">GGDEF domain-containing protein</fullName>
    </submittedName>
</protein>
<dbReference type="GO" id="GO:0043709">
    <property type="term" value="P:cell adhesion involved in single-species biofilm formation"/>
    <property type="evidence" value="ECO:0007669"/>
    <property type="project" value="TreeGrafter"/>
</dbReference>
<dbReference type="InterPro" id="IPR043128">
    <property type="entry name" value="Rev_trsase/Diguanyl_cyclase"/>
</dbReference>
<dbReference type="SMART" id="SM00267">
    <property type="entry name" value="GGDEF"/>
    <property type="match status" value="1"/>
</dbReference>
<dbReference type="GO" id="GO:1902201">
    <property type="term" value="P:negative regulation of bacterial-type flagellum-dependent cell motility"/>
    <property type="evidence" value="ECO:0007669"/>
    <property type="project" value="TreeGrafter"/>
</dbReference>
<dbReference type="PANTHER" id="PTHR45138">
    <property type="entry name" value="REGULATORY COMPONENTS OF SENSORY TRANSDUCTION SYSTEM"/>
    <property type="match status" value="1"/>
</dbReference>
<dbReference type="EMBL" id="VDUW01000014">
    <property type="protein sequence ID" value="TXL60537.1"/>
    <property type="molecule type" value="Genomic_DNA"/>
</dbReference>
<dbReference type="GO" id="GO:0005886">
    <property type="term" value="C:plasma membrane"/>
    <property type="evidence" value="ECO:0007669"/>
    <property type="project" value="TreeGrafter"/>
</dbReference>